<feature type="transmembrane region" description="Helical" evidence="9">
    <location>
        <begin position="132"/>
        <end position="151"/>
    </location>
</feature>
<feature type="transmembrane region" description="Helical" evidence="9">
    <location>
        <begin position="65"/>
        <end position="81"/>
    </location>
</feature>
<dbReference type="InterPro" id="IPR036837">
    <property type="entry name" value="Cation_efflux_CTD_sf"/>
</dbReference>
<keyword evidence="5" id="KW-0862">Zinc</keyword>
<evidence type="ECO:0000256" key="7">
    <source>
        <dbReference type="ARBA" id="ARBA00023065"/>
    </source>
</evidence>
<accession>A0A2N6D0H9</accession>
<keyword evidence="7" id="KW-0406">Ion transport</keyword>
<feature type="domain" description="Cation efflux protein cytoplasmic" evidence="11">
    <location>
        <begin position="223"/>
        <end position="298"/>
    </location>
</feature>
<keyword evidence="6 9" id="KW-1133">Transmembrane helix</keyword>
<comment type="caution">
    <text evidence="12">The sequence shown here is derived from an EMBL/GenBank/DDBJ whole genome shotgun (WGS) entry which is preliminary data.</text>
</comment>
<feature type="transmembrane region" description="Helical" evidence="9">
    <location>
        <begin position="24"/>
        <end position="45"/>
    </location>
</feature>
<dbReference type="RefSeq" id="WP_273437780.1">
    <property type="nucleotide sequence ID" value="NZ_CBDUFW010000032.1"/>
</dbReference>
<evidence type="ECO:0000256" key="6">
    <source>
        <dbReference type="ARBA" id="ARBA00022989"/>
    </source>
</evidence>
<comment type="similarity">
    <text evidence="2">Belongs to the cation diffusion facilitator (CDF) transporter (TC 2.A.4) family. SLC30A subfamily.</text>
</comment>
<gene>
    <name evidence="12" type="ORF">C0630_03195</name>
</gene>
<comment type="subcellular location">
    <subcellularLocation>
        <location evidence="1">Membrane</location>
        <topology evidence="1">Multi-pass membrane protein</topology>
    </subcellularLocation>
</comment>
<feature type="transmembrane region" description="Helical" evidence="9">
    <location>
        <begin position="163"/>
        <end position="184"/>
    </location>
</feature>
<organism evidence="12 13">
    <name type="scientific">Sedimenticola selenatireducens</name>
    <dbReference type="NCBI Taxonomy" id="191960"/>
    <lineage>
        <taxon>Bacteria</taxon>
        <taxon>Pseudomonadati</taxon>
        <taxon>Pseudomonadota</taxon>
        <taxon>Gammaproteobacteria</taxon>
        <taxon>Chromatiales</taxon>
        <taxon>Sedimenticolaceae</taxon>
        <taxon>Sedimenticola</taxon>
    </lineage>
</organism>
<evidence type="ECO:0000256" key="2">
    <source>
        <dbReference type="ARBA" id="ARBA00008873"/>
    </source>
</evidence>
<dbReference type="NCBIfam" id="TIGR01297">
    <property type="entry name" value="CDF"/>
    <property type="match status" value="1"/>
</dbReference>
<keyword evidence="5" id="KW-0864">Zinc transport</keyword>
<keyword evidence="3" id="KW-0813">Transport</keyword>
<feature type="domain" description="Cation efflux protein transmembrane" evidence="10">
    <location>
        <begin position="30"/>
        <end position="218"/>
    </location>
</feature>
<sequence length="311" mass="33701">MPSQRKKGRAVTRSDRHEHTPARYGRTFAIGVTLNVGFVIIEAFYGWHTQSLALLADAGHNLSDVAGLLLAWAAVGAARLRPNVRHTYGWRRGSILASFANAIILLLAMGSLGWEAIQRLQTPADIEANTVMVVAGIGVLINAATAALFMAGSKTDLNIRGAFLHMAADALVSVGVVISGALYLWQGWTWIDPVVSLVIAVVIVIGTWSLFYRSLHLLFDGVPESIDLNAVRDCLLALPDVADLHDLHVWAMATNENALTAHLVLKGGTVQTRGLLEQARENLHELFEIRHVTLQVETADQAVLCPAMHCS</sequence>
<evidence type="ECO:0000256" key="4">
    <source>
        <dbReference type="ARBA" id="ARBA00022692"/>
    </source>
</evidence>
<dbReference type="InterPro" id="IPR027470">
    <property type="entry name" value="Cation_efflux_CTD"/>
</dbReference>
<feature type="transmembrane region" description="Helical" evidence="9">
    <location>
        <begin position="93"/>
        <end position="112"/>
    </location>
</feature>
<proteinExistence type="inferred from homology"/>
<dbReference type="InterPro" id="IPR050681">
    <property type="entry name" value="CDF/SLC30A"/>
</dbReference>
<evidence type="ECO:0000313" key="13">
    <source>
        <dbReference type="Proteomes" id="UP000235015"/>
    </source>
</evidence>
<name>A0A2N6D0H9_9GAMM</name>
<evidence type="ECO:0000256" key="3">
    <source>
        <dbReference type="ARBA" id="ARBA00022448"/>
    </source>
</evidence>
<reference evidence="12 13" key="1">
    <citation type="submission" date="2017-11" db="EMBL/GenBank/DDBJ databases">
        <title>Genome-resolved metagenomics identifies genetic mobility, metabolic interactions, and unexpected diversity in perchlorate-reducing communities.</title>
        <authorList>
            <person name="Barnum T.P."/>
            <person name="Figueroa I.A."/>
            <person name="Carlstrom C.I."/>
            <person name="Lucas L.N."/>
            <person name="Engelbrektson A.L."/>
            <person name="Coates J.D."/>
        </authorList>
    </citation>
    <scope>NUCLEOTIDE SEQUENCE [LARGE SCALE GENOMIC DNA]</scope>
    <source>
        <strain evidence="12">BM301</strain>
    </source>
</reference>
<dbReference type="InterPro" id="IPR058533">
    <property type="entry name" value="Cation_efflux_TM"/>
</dbReference>
<evidence type="ECO:0000256" key="5">
    <source>
        <dbReference type="ARBA" id="ARBA00022906"/>
    </source>
</evidence>
<dbReference type="Gene3D" id="1.20.1510.10">
    <property type="entry name" value="Cation efflux protein transmembrane domain"/>
    <property type="match status" value="1"/>
</dbReference>
<dbReference type="SUPFAM" id="SSF160240">
    <property type="entry name" value="Cation efflux protein cytoplasmic domain-like"/>
    <property type="match status" value="1"/>
</dbReference>
<feature type="transmembrane region" description="Helical" evidence="9">
    <location>
        <begin position="190"/>
        <end position="211"/>
    </location>
</feature>
<evidence type="ECO:0000256" key="1">
    <source>
        <dbReference type="ARBA" id="ARBA00004141"/>
    </source>
</evidence>
<evidence type="ECO:0000259" key="10">
    <source>
        <dbReference type="Pfam" id="PF01545"/>
    </source>
</evidence>
<dbReference type="SUPFAM" id="SSF161111">
    <property type="entry name" value="Cation efflux protein transmembrane domain-like"/>
    <property type="match status" value="1"/>
</dbReference>
<dbReference type="GO" id="GO:0005886">
    <property type="term" value="C:plasma membrane"/>
    <property type="evidence" value="ECO:0007669"/>
    <property type="project" value="TreeGrafter"/>
</dbReference>
<dbReference type="Pfam" id="PF16916">
    <property type="entry name" value="ZT_dimer"/>
    <property type="match status" value="1"/>
</dbReference>
<evidence type="ECO:0000259" key="11">
    <source>
        <dbReference type="Pfam" id="PF16916"/>
    </source>
</evidence>
<dbReference type="PANTHER" id="PTHR11562:SF17">
    <property type="entry name" value="RE54080P-RELATED"/>
    <property type="match status" value="1"/>
</dbReference>
<dbReference type="PANTHER" id="PTHR11562">
    <property type="entry name" value="CATION EFFLUX PROTEIN/ ZINC TRANSPORTER"/>
    <property type="match status" value="1"/>
</dbReference>
<evidence type="ECO:0000256" key="8">
    <source>
        <dbReference type="ARBA" id="ARBA00023136"/>
    </source>
</evidence>
<dbReference type="Pfam" id="PF01545">
    <property type="entry name" value="Cation_efflux"/>
    <property type="match status" value="1"/>
</dbReference>
<dbReference type="InterPro" id="IPR002524">
    <property type="entry name" value="Cation_efflux"/>
</dbReference>
<dbReference type="Proteomes" id="UP000235015">
    <property type="component" value="Unassembled WGS sequence"/>
</dbReference>
<keyword evidence="4 9" id="KW-0812">Transmembrane</keyword>
<keyword evidence="8 9" id="KW-0472">Membrane</keyword>
<dbReference type="InterPro" id="IPR027469">
    <property type="entry name" value="Cation_efflux_TMD_sf"/>
</dbReference>
<dbReference type="GO" id="GO:0005385">
    <property type="term" value="F:zinc ion transmembrane transporter activity"/>
    <property type="evidence" value="ECO:0007669"/>
    <property type="project" value="TreeGrafter"/>
</dbReference>
<dbReference type="EMBL" id="PKUN01000002">
    <property type="protein sequence ID" value="PLX63174.1"/>
    <property type="molecule type" value="Genomic_DNA"/>
</dbReference>
<dbReference type="AlphaFoldDB" id="A0A2N6D0H9"/>
<evidence type="ECO:0000313" key="12">
    <source>
        <dbReference type="EMBL" id="PLX63174.1"/>
    </source>
</evidence>
<evidence type="ECO:0000256" key="9">
    <source>
        <dbReference type="SAM" id="Phobius"/>
    </source>
</evidence>
<protein>
    <submittedName>
        <fullName evidence="12">Cation transporter</fullName>
    </submittedName>
</protein>